<reference evidence="2 3" key="1">
    <citation type="submission" date="2019-05" db="EMBL/GenBank/DDBJ databases">
        <title>Emergence of the Ug99 lineage of the wheat stem rust pathogen through somatic hybridization.</title>
        <authorList>
            <person name="Li F."/>
            <person name="Upadhyaya N.M."/>
            <person name="Sperschneider J."/>
            <person name="Matny O."/>
            <person name="Nguyen-Phuc H."/>
            <person name="Mago R."/>
            <person name="Raley C."/>
            <person name="Miller M.E."/>
            <person name="Silverstein K.A.T."/>
            <person name="Henningsen E."/>
            <person name="Hirsch C.D."/>
            <person name="Visser B."/>
            <person name="Pretorius Z.A."/>
            <person name="Steffenson B.J."/>
            <person name="Schwessinger B."/>
            <person name="Dodds P.N."/>
            <person name="Figueroa M."/>
        </authorList>
    </citation>
    <scope>NUCLEOTIDE SEQUENCE [LARGE SCALE GENOMIC DNA]</scope>
    <source>
        <strain evidence="2">21-0</strain>
    </source>
</reference>
<sequence length="163" mass="18622">MSSSSPKRHRRYSAKEIEIEEHYEWLHETRTHMESIVKLWEPVVYKDTENLACTLISPSSIYYRPMLDCTHWYSAMDIQLKADEEAAEMGIPACEVPKIMDIWAQRRAELSRGRYLDPVTKPWNASPSPCLTPAHDATEGPEENPGTPQPEASASQKAHINID</sequence>
<evidence type="ECO:0000256" key="1">
    <source>
        <dbReference type="SAM" id="MobiDB-lite"/>
    </source>
</evidence>
<comment type="caution">
    <text evidence="2">The sequence shown here is derived from an EMBL/GenBank/DDBJ whole genome shotgun (WGS) entry which is preliminary data.</text>
</comment>
<evidence type="ECO:0000313" key="2">
    <source>
        <dbReference type="EMBL" id="KAA1066080.1"/>
    </source>
</evidence>
<accession>A0A5B0LQH1</accession>
<protein>
    <submittedName>
        <fullName evidence="2">Uncharacterized protein</fullName>
    </submittedName>
</protein>
<gene>
    <name evidence="2" type="ORF">PGT21_020316</name>
</gene>
<feature type="compositionally biased region" description="Polar residues" evidence="1">
    <location>
        <begin position="150"/>
        <end position="163"/>
    </location>
</feature>
<evidence type="ECO:0000313" key="3">
    <source>
        <dbReference type="Proteomes" id="UP000324748"/>
    </source>
</evidence>
<feature type="region of interest" description="Disordered" evidence="1">
    <location>
        <begin position="122"/>
        <end position="163"/>
    </location>
</feature>
<keyword evidence="3" id="KW-1185">Reference proteome</keyword>
<dbReference type="EMBL" id="VSWC01000196">
    <property type="protein sequence ID" value="KAA1066080.1"/>
    <property type="molecule type" value="Genomic_DNA"/>
</dbReference>
<proteinExistence type="predicted"/>
<dbReference type="AlphaFoldDB" id="A0A5B0LQH1"/>
<organism evidence="2 3">
    <name type="scientific">Puccinia graminis f. sp. tritici</name>
    <dbReference type="NCBI Taxonomy" id="56615"/>
    <lineage>
        <taxon>Eukaryota</taxon>
        <taxon>Fungi</taxon>
        <taxon>Dikarya</taxon>
        <taxon>Basidiomycota</taxon>
        <taxon>Pucciniomycotina</taxon>
        <taxon>Pucciniomycetes</taxon>
        <taxon>Pucciniales</taxon>
        <taxon>Pucciniaceae</taxon>
        <taxon>Puccinia</taxon>
    </lineage>
</organism>
<name>A0A5B0LQH1_PUCGR</name>
<dbReference type="Proteomes" id="UP000324748">
    <property type="component" value="Unassembled WGS sequence"/>
</dbReference>